<keyword evidence="2" id="KW-1185">Reference proteome</keyword>
<dbReference type="GeneID" id="65883310"/>
<sequence length="137" mass="15696">MLDKINYLFLFQNLIKEGNLKIIFKNIFSLTVDKNFIVLNIFNVKTIKELMSAMQIDKKENISVSNILSNIKNISDLMSKVSKIADTLVKNKKTFVLKYNGEDVLIVGYEAKGGIILKNIKIANKLLLIKLLNEFRD</sequence>
<evidence type="ECO:0000313" key="1">
    <source>
        <dbReference type="EMBL" id="CAB3288001.1"/>
    </source>
</evidence>
<proteinExistence type="predicted"/>
<dbReference type="RefSeq" id="WP_214400388.1">
    <property type="nucleotide sequence ID" value="NZ_LR792632.1"/>
</dbReference>
<dbReference type="KEGG" id="mesg:MLAUSG7_0497"/>
<accession>A0A8D6SZ76</accession>
<evidence type="ECO:0000313" key="2">
    <source>
        <dbReference type="Proteomes" id="UP000679213"/>
    </source>
</evidence>
<dbReference type="EC" id="3.1.11.5" evidence="1"/>
<keyword evidence="1" id="KW-0378">Hydrolase</keyword>
<reference evidence="1 2" key="1">
    <citation type="submission" date="2020-04" db="EMBL/GenBank/DDBJ databases">
        <authorList>
            <consortium name="Genoscope - CEA"/>
            <person name="William W."/>
        </authorList>
    </citation>
    <scope>NUCLEOTIDE SEQUENCE [LARGE SCALE GENOMIC DNA]</scope>
    <source>
        <strain evidence="1 2">SG7</strain>
    </source>
</reference>
<gene>
    <name evidence="1" type="ORF">MLAUSG7_0497</name>
</gene>
<dbReference type="AlphaFoldDB" id="A0A8D6SZ76"/>
<organism evidence="1 2">
    <name type="scientific">Methanocaldococcus lauensis</name>
    <dbReference type="NCBI Taxonomy" id="2546128"/>
    <lineage>
        <taxon>Archaea</taxon>
        <taxon>Methanobacteriati</taxon>
        <taxon>Methanobacteriota</taxon>
        <taxon>Methanomada group</taxon>
        <taxon>Methanococci</taxon>
        <taxon>Methanococcales</taxon>
        <taxon>Methanocaldococcaceae</taxon>
        <taxon>Methanocaldococcus</taxon>
    </lineage>
</organism>
<protein>
    <submittedName>
        <fullName evidence="1">Exodeoxyribonuclease V beta chain</fullName>
        <ecNumber evidence="1">3.1.11.5</ecNumber>
    </submittedName>
</protein>
<dbReference type="Proteomes" id="UP000679213">
    <property type="component" value="Chromosome I"/>
</dbReference>
<dbReference type="EMBL" id="LR792632">
    <property type="protein sequence ID" value="CAB3288001.1"/>
    <property type="molecule type" value="Genomic_DNA"/>
</dbReference>
<name>A0A8D6SZ76_9EURY</name>
<dbReference type="GO" id="GO:0008854">
    <property type="term" value="F:exodeoxyribonuclease V activity"/>
    <property type="evidence" value="ECO:0007669"/>
    <property type="project" value="UniProtKB-EC"/>
</dbReference>